<dbReference type="Gene3D" id="3.30.160.250">
    <property type="match status" value="1"/>
</dbReference>
<reference evidence="3" key="1">
    <citation type="submission" date="2017-09" db="EMBL/GenBank/DDBJ databases">
        <title>Depth-based differentiation of microbial function through sediment-hosted aquifers and enrichment of novel symbionts in the deep terrestrial subsurface.</title>
        <authorList>
            <person name="Probst A.J."/>
            <person name="Ladd B."/>
            <person name="Jarett J.K."/>
            <person name="Geller-Mcgrath D.E."/>
            <person name="Sieber C.M.K."/>
            <person name="Emerson J.B."/>
            <person name="Anantharaman K."/>
            <person name="Thomas B.C."/>
            <person name="Malmstrom R."/>
            <person name="Stieglmeier M."/>
            <person name="Klingl A."/>
            <person name="Woyke T."/>
            <person name="Ryan C.M."/>
            <person name="Banfield J.F."/>
        </authorList>
    </citation>
    <scope>NUCLEOTIDE SEQUENCE [LARGE SCALE GENOMIC DNA]</scope>
</reference>
<dbReference type="AlphaFoldDB" id="A0A2H0VE10"/>
<name>A0A2H0VE10_9BACT</name>
<gene>
    <name evidence="2" type="ORF">COT92_00395</name>
</gene>
<evidence type="ECO:0000313" key="3">
    <source>
        <dbReference type="Proteomes" id="UP000230922"/>
    </source>
</evidence>
<evidence type="ECO:0000313" key="2">
    <source>
        <dbReference type="EMBL" id="PIR96589.1"/>
    </source>
</evidence>
<dbReference type="InterPro" id="IPR031807">
    <property type="entry name" value="HicB-like"/>
</dbReference>
<dbReference type="Proteomes" id="UP000230922">
    <property type="component" value="Unassembled WGS sequence"/>
</dbReference>
<feature type="domain" description="HicB-like antitoxin of toxin-antitoxin system" evidence="1">
    <location>
        <begin position="8"/>
        <end position="68"/>
    </location>
</feature>
<dbReference type="PANTHER" id="PTHR34504:SF2">
    <property type="entry name" value="UPF0150 PROTEIN SSL0259"/>
    <property type="match status" value="1"/>
</dbReference>
<comment type="caution">
    <text evidence="2">The sequence shown here is derived from an EMBL/GenBank/DDBJ whole genome shotgun (WGS) entry which is preliminary data.</text>
</comment>
<dbReference type="PANTHER" id="PTHR34504">
    <property type="entry name" value="ANTITOXIN HICB"/>
    <property type="match status" value="1"/>
</dbReference>
<dbReference type="InterPro" id="IPR035069">
    <property type="entry name" value="TTHA1013/TTHA0281-like"/>
</dbReference>
<proteinExistence type="predicted"/>
<dbReference type="Pfam" id="PF15919">
    <property type="entry name" value="HicB_lk_antitox"/>
    <property type="match status" value="1"/>
</dbReference>
<organism evidence="2 3">
    <name type="scientific">Candidatus Doudnabacteria bacterium CG10_big_fil_rev_8_21_14_0_10_42_18</name>
    <dbReference type="NCBI Taxonomy" id="1974552"/>
    <lineage>
        <taxon>Bacteria</taxon>
        <taxon>Candidatus Doudnaibacteriota</taxon>
    </lineage>
</organism>
<sequence length="90" mass="9856">MKTKVLNYNVVFTPEPEGGFTVTVPALRGCVTYGKTLIEAKAMAQEAIELMIETLEDHGEPIPTDNSLIAPMAVLKKIPPKSRTKHSIYA</sequence>
<evidence type="ECO:0000259" key="1">
    <source>
        <dbReference type="Pfam" id="PF15919"/>
    </source>
</evidence>
<protein>
    <submittedName>
        <fullName evidence="2">Antitoxin HicB</fullName>
    </submittedName>
</protein>
<dbReference type="SUPFAM" id="SSF143100">
    <property type="entry name" value="TTHA1013/TTHA0281-like"/>
    <property type="match status" value="1"/>
</dbReference>
<dbReference type="EMBL" id="PFAK01000004">
    <property type="protein sequence ID" value="PIR96589.1"/>
    <property type="molecule type" value="Genomic_DNA"/>
</dbReference>
<accession>A0A2H0VE10</accession>
<dbReference type="InterPro" id="IPR051404">
    <property type="entry name" value="TA_system_antitoxin"/>
</dbReference>